<name>A0ABS7FI39_9NEIS</name>
<feature type="chain" id="PRO_5045600622" description="DUF3106 domain-containing protein" evidence="2">
    <location>
        <begin position="20"/>
        <end position="124"/>
    </location>
</feature>
<feature type="region of interest" description="Disordered" evidence="1">
    <location>
        <begin position="72"/>
        <end position="124"/>
    </location>
</feature>
<sequence>MRFRRFLLPMAFCSAPLAAKTLPSYDFALQAKPAAAPRINMAAPAKPLQVQPALQLRDLDAPLQLTPRQQQEMLQRMENRQPQALPGQPPRAPWERPQPLPRFDPQTGKPRAIPMHELPKLPGR</sequence>
<dbReference type="RefSeq" id="WP_043580835.1">
    <property type="nucleotide sequence ID" value="NZ_CP142381.1"/>
</dbReference>
<evidence type="ECO:0000313" key="3">
    <source>
        <dbReference type="EMBL" id="MBW8289742.1"/>
    </source>
</evidence>
<feature type="signal peptide" evidence="2">
    <location>
        <begin position="1"/>
        <end position="19"/>
    </location>
</feature>
<reference evidence="3 4" key="1">
    <citation type="submission" date="2021-05" db="EMBL/GenBank/DDBJ databases">
        <title>Draft Whole Genome Sequencing Of Biosensor Chromobacterium violaceum Strain CV026 Reveals A Regulatory RNA In Chromobacterium violaceum Phenotype Regulatory Network.</title>
        <authorList>
            <person name="Hong K.W."/>
            <person name="Chan K.G."/>
            <person name="Chang C.-Y."/>
        </authorList>
    </citation>
    <scope>NUCLEOTIDE SEQUENCE [LARGE SCALE GENOMIC DNA]</scope>
    <source>
        <strain evidence="3 4">ATCC 31532</strain>
    </source>
</reference>
<protein>
    <recommendedName>
        <fullName evidence="5">DUF3106 domain-containing protein</fullName>
    </recommendedName>
</protein>
<dbReference type="Proteomes" id="UP000711178">
    <property type="component" value="Unassembled WGS sequence"/>
</dbReference>
<evidence type="ECO:0000256" key="2">
    <source>
        <dbReference type="SAM" id="SignalP"/>
    </source>
</evidence>
<keyword evidence="4" id="KW-1185">Reference proteome</keyword>
<dbReference type="EMBL" id="JAHDTB010000022">
    <property type="protein sequence ID" value="MBW8289742.1"/>
    <property type="molecule type" value="Genomic_DNA"/>
</dbReference>
<feature type="compositionally biased region" description="Pro residues" evidence="1">
    <location>
        <begin position="87"/>
        <end position="102"/>
    </location>
</feature>
<gene>
    <name evidence="3" type="ORF">KIF53_19075</name>
</gene>
<organism evidence="3 4">
    <name type="scientific">Chromobacterium subtsugae</name>
    <dbReference type="NCBI Taxonomy" id="251747"/>
    <lineage>
        <taxon>Bacteria</taxon>
        <taxon>Pseudomonadati</taxon>
        <taxon>Pseudomonadota</taxon>
        <taxon>Betaproteobacteria</taxon>
        <taxon>Neisseriales</taxon>
        <taxon>Chromobacteriaceae</taxon>
        <taxon>Chromobacterium</taxon>
    </lineage>
</organism>
<proteinExistence type="predicted"/>
<dbReference type="GeneID" id="89687252"/>
<evidence type="ECO:0008006" key="5">
    <source>
        <dbReference type="Google" id="ProtNLM"/>
    </source>
</evidence>
<accession>A0ABS7FI39</accession>
<evidence type="ECO:0000256" key="1">
    <source>
        <dbReference type="SAM" id="MobiDB-lite"/>
    </source>
</evidence>
<comment type="caution">
    <text evidence="3">The sequence shown here is derived from an EMBL/GenBank/DDBJ whole genome shotgun (WGS) entry which is preliminary data.</text>
</comment>
<keyword evidence="2" id="KW-0732">Signal</keyword>
<evidence type="ECO:0000313" key="4">
    <source>
        <dbReference type="Proteomes" id="UP000711178"/>
    </source>
</evidence>